<evidence type="ECO:0000256" key="1">
    <source>
        <dbReference type="SAM" id="MobiDB-lite"/>
    </source>
</evidence>
<dbReference type="AlphaFoldDB" id="A0A7I4Y7N9"/>
<dbReference type="OrthoDB" id="5868180at2759"/>
<evidence type="ECO:0000313" key="3">
    <source>
        <dbReference type="WBParaSite" id="HCON_00055530-00001"/>
    </source>
</evidence>
<protein>
    <submittedName>
        <fullName evidence="3">Titin</fullName>
    </submittedName>
</protein>
<feature type="compositionally biased region" description="Basic and acidic residues" evidence="1">
    <location>
        <begin position="108"/>
        <end position="120"/>
    </location>
</feature>
<dbReference type="WBParaSite" id="HCON_00055530-00001">
    <property type="protein sequence ID" value="HCON_00055530-00001"/>
    <property type="gene ID" value="HCON_00055530"/>
</dbReference>
<keyword evidence="2" id="KW-1185">Reference proteome</keyword>
<feature type="compositionally biased region" description="Basic residues" evidence="1">
    <location>
        <begin position="15"/>
        <end position="31"/>
    </location>
</feature>
<name>A0A7I4Y7N9_HAECO</name>
<reference evidence="3" key="1">
    <citation type="submission" date="2020-12" db="UniProtKB">
        <authorList>
            <consortium name="WormBaseParasite"/>
        </authorList>
    </citation>
    <scope>IDENTIFICATION</scope>
    <source>
        <strain evidence="3">MHco3</strain>
    </source>
</reference>
<proteinExistence type="predicted"/>
<sequence>CIILDFNLLEMCVTKKKGKRGAGKSKKRSKRPRTEKTKPKKAASDTAKSKESKSEQQADDAAYETPEKQNSFENIFGKPCGDVSRHVKKKQPLHIKVPPPRVMKAKRPMTEKKEAKDPEYKTLELENSEWESAVIVKRSDIKTEDIERKEFVEPAGQERQEKEAVEAAA</sequence>
<feature type="region of interest" description="Disordered" evidence="1">
    <location>
        <begin position="15"/>
        <end position="120"/>
    </location>
</feature>
<accession>A0A7I4Y7N9</accession>
<dbReference type="Proteomes" id="UP000025227">
    <property type="component" value="Unplaced"/>
</dbReference>
<feature type="compositionally biased region" description="Basic and acidic residues" evidence="1">
    <location>
        <begin position="47"/>
        <end position="56"/>
    </location>
</feature>
<evidence type="ECO:0000313" key="2">
    <source>
        <dbReference type="Proteomes" id="UP000025227"/>
    </source>
</evidence>
<organism evidence="2 3">
    <name type="scientific">Haemonchus contortus</name>
    <name type="common">Barber pole worm</name>
    <dbReference type="NCBI Taxonomy" id="6289"/>
    <lineage>
        <taxon>Eukaryota</taxon>
        <taxon>Metazoa</taxon>
        <taxon>Ecdysozoa</taxon>
        <taxon>Nematoda</taxon>
        <taxon>Chromadorea</taxon>
        <taxon>Rhabditida</taxon>
        <taxon>Rhabditina</taxon>
        <taxon>Rhabditomorpha</taxon>
        <taxon>Strongyloidea</taxon>
        <taxon>Trichostrongylidae</taxon>
        <taxon>Haemonchus</taxon>
    </lineage>
</organism>